<proteinExistence type="predicted"/>
<evidence type="ECO:0000313" key="1">
    <source>
        <dbReference type="EMBL" id="BAY97589.1"/>
    </source>
</evidence>
<name>A0A1Z4MVT0_9CYAN</name>
<dbReference type="EMBL" id="AP018248">
    <property type="protein sequence ID" value="BAY97589.1"/>
    <property type="molecule type" value="Genomic_DNA"/>
</dbReference>
<dbReference type="KEGG" id="ttq:NIES37_15310"/>
<dbReference type="Proteomes" id="UP000218785">
    <property type="component" value="Chromosome"/>
</dbReference>
<accession>A0A1Z4MVT0</accession>
<dbReference type="AlphaFoldDB" id="A0A1Z4MVT0"/>
<gene>
    <name evidence="1" type="ORF">NIES37_15310</name>
</gene>
<evidence type="ECO:0000313" key="2">
    <source>
        <dbReference type="Proteomes" id="UP000218785"/>
    </source>
</evidence>
<sequence>MEMGFDGLIDLSPSKPNLPDFVVYLLIWEVKLQRRCDRNRKRSKRRAIYCPCHGCYLDSVSQKYQLYATQAGQLQQRGISRRNALMLVANQGSVLIDGEWLEAFWCDQCQQTKWYHVYRCGERTYELSLAPRELWQQVTGVNHPEGNPSVGEFTRRQARVLGYKSIKDFHFVGQH</sequence>
<protein>
    <submittedName>
        <fullName evidence="1">Uncharacterized protein</fullName>
    </submittedName>
</protein>
<reference evidence="1 2" key="1">
    <citation type="submission" date="2017-06" db="EMBL/GenBank/DDBJ databases">
        <title>Genome sequencing of cyanobaciteial culture collection at National Institute for Environmental Studies (NIES).</title>
        <authorList>
            <person name="Hirose Y."/>
            <person name="Shimura Y."/>
            <person name="Fujisawa T."/>
            <person name="Nakamura Y."/>
            <person name="Kawachi M."/>
        </authorList>
    </citation>
    <scope>NUCLEOTIDE SEQUENCE [LARGE SCALE GENOMIC DNA]</scope>
    <source>
        <strain evidence="1 2">NIES-37</strain>
    </source>
</reference>
<organism evidence="1 2">
    <name type="scientific">Tolypothrix tenuis PCC 7101</name>
    <dbReference type="NCBI Taxonomy" id="231146"/>
    <lineage>
        <taxon>Bacteria</taxon>
        <taxon>Bacillati</taxon>
        <taxon>Cyanobacteriota</taxon>
        <taxon>Cyanophyceae</taxon>
        <taxon>Nostocales</taxon>
        <taxon>Tolypothrichaceae</taxon>
        <taxon>Tolypothrix</taxon>
    </lineage>
</organism>
<keyword evidence="2" id="KW-1185">Reference proteome</keyword>